<name>A0A0S4KLD6_BODSA</name>
<gene>
    <name evidence="6" type="ORF">BSAL_84995</name>
</gene>
<dbReference type="GO" id="GO:0031369">
    <property type="term" value="F:translation initiation factor binding"/>
    <property type="evidence" value="ECO:0007669"/>
    <property type="project" value="TreeGrafter"/>
</dbReference>
<feature type="compositionally biased region" description="Low complexity" evidence="4">
    <location>
        <begin position="37"/>
        <end position="49"/>
    </location>
</feature>
<evidence type="ECO:0000313" key="6">
    <source>
        <dbReference type="EMBL" id="CUI14316.1"/>
    </source>
</evidence>
<dbReference type="SUPFAM" id="SSF75689">
    <property type="entry name" value="Zinc-binding domain of translation initiation factor 2 beta"/>
    <property type="match status" value="1"/>
</dbReference>
<proteinExistence type="inferred from homology"/>
<dbReference type="VEuPathDB" id="TriTrypDB:BSAL_84995"/>
<evidence type="ECO:0000256" key="4">
    <source>
        <dbReference type="SAM" id="MobiDB-lite"/>
    </source>
</evidence>
<dbReference type="OrthoDB" id="10255414at2759"/>
<dbReference type="GO" id="GO:0003743">
    <property type="term" value="F:translation initiation factor activity"/>
    <property type="evidence" value="ECO:0007669"/>
    <property type="project" value="UniProtKB-KW"/>
</dbReference>
<keyword evidence="7" id="KW-1185">Reference proteome</keyword>
<dbReference type="PANTHER" id="PTHR23001">
    <property type="entry name" value="EUKARYOTIC TRANSLATION INITIATION FACTOR"/>
    <property type="match status" value="1"/>
</dbReference>
<dbReference type="SMART" id="SM00653">
    <property type="entry name" value="eIF2B_5"/>
    <property type="match status" value="1"/>
</dbReference>
<dbReference type="GO" id="GO:0005850">
    <property type="term" value="C:eukaryotic translation initiation factor 2 complex"/>
    <property type="evidence" value="ECO:0007669"/>
    <property type="project" value="TreeGrafter"/>
</dbReference>
<dbReference type="FunFam" id="3.30.30.170:FF:000001">
    <property type="entry name" value="Eukaryotic translation initiation factor 2 subunit"/>
    <property type="match status" value="1"/>
</dbReference>
<dbReference type="PANTHER" id="PTHR23001:SF3">
    <property type="entry name" value="EUKARYOTIC TRANSLATION INITIATION FACTOR 2 SUBUNIT 2"/>
    <property type="match status" value="1"/>
</dbReference>
<evidence type="ECO:0000259" key="5">
    <source>
        <dbReference type="SMART" id="SM00653"/>
    </source>
</evidence>
<dbReference type="InterPro" id="IPR016190">
    <property type="entry name" value="Transl_init_fac_IF2/IF5_Zn-bd"/>
</dbReference>
<dbReference type="GO" id="GO:0001731">
    <property type="term" value="P:formation of translation preinitiation complex"/>
    <property type="evidence" value="ECO:0007669"/>
    <property type="project" value="TreeGrafter"/>
</dbReference>
<dbReference type="SUPFAM" id="SSF100966">
    <property type="entry name" value="Translation initiation factor 2 beta, aIF2beta, N-terminal domain"/>
    <property type="match status" value="1"/>
</dbReference>
<dbReference type="Pfam" id="PF01873">
    <property type="entry name" value="eIF-5_eIF-2B"/>
    <property type="match status" value="1"/>
</dbReference>
<evidence type="ECO:0000256" key="3">
    <source>
        <dbReference type="ARBA" id="ARBA00022917"/>
    </source>
</evidence>
<feature type="compositionally biased region" description="Low complexity" evidence="4">
    <location>
        <begin position="10"/>
        <end position="28"/>
    </location>
</feature>
<dbReference type="Proteomes" id="UP000051952">
    <property type="component" value="Unassembled WGS sequence"/>
</dbReference>
<keyword evidence="3" id="KW-0648">Protein biosynthesis</keyword>
<feature type="region of interest" description="Disordered" evidence="4">
    <location>
        <begin position="1"/>
        <end position="66"/>
    </location>
</feature>
<dbReference type="Gene3D" id="3.30.30.170">
    <property type="match status" value="1"/>
</dbReference>
<dbReference type="InterPro" id="IPR045196">
    <property type="entry name" value="IF2/IF5"/>
</dbReference>
<dbReference type="InterPro" id="IPR002735">
    <property type="entry name" value="Transl_init_fac_IF2/IF5_dom"/>
</dbReference>
<evidence type="ECO:0000313" key="7">
    <source>
        <dbReference type="Proteomes" id="UP000051952"/>
    </source>
</evidence>
<dbReference type="GO" id="GO:0003729">
    <property type="term" value="F:mRNA binding"/>
    <property type="evidence" value="ECO:0007669"/>
    <property type="project" value="TreeGrafter"/>
</dbReference>
<dbReference type="EMBL" id="CYKH01000991">
    <property type="protein sequence ID" value="CUI14316.1"/>
    <property type="molecule type" value="Genomic_DNA"/>
</dbReference>
<organism evidence="6 7">
    <name type="scientific">Bodo saltans</name>
    <name type="common">Flagellated protozoan</name>
    <dbReference type="NCBI Taxonomy" id="75058"/>
    <lineage>
        <taxon>Eukaryota</taxon>
        <taxon>Discoba</taxon>
        <taxon>Euglenozoa</taxon>
        <taxon>Kinetoplastea</taxon>
        <taxon>Metakinetoplastina</taxon>
        <taxon>Eubodonida</taxon>
        <taxon>Bodonidae</taxon>
        <taxon>Bodo</taxon>
    </lineage>
</organism>
<evidence type="ECO:0000256" key="1">
    <source>
        <dbReference type="ARBA" id="ARBA00010397"/>
    </source>
</evidence>
<protein>
    <submittedName>
        <fullName evidence="6">Eukaryotic initiation factor-like protein, putative</fullName>
    </submittedName>
</protein>
<sequence>MSRRAKAAEAEAVAETPAAPATAAPAEEGTGRRRKAASATEAAEAAPAAGHVDPTVDQAAAAAPAARTRRVATNVATEGKTTTEAAVSGGSIATDSQAVIDYDSMTYEDFLVQLKQRSKREVVETLKLRSIKESETKKSDLDVEPFIDGTGGYSYHALLDRVYEELRAKNPSLSSTEVSRNQIPVPQIERYGSKKTAVANFKNICDAINRSMEEVKDYLDKELSTTGSIDSSNCLILKLQNVKSIQFEGIIIKYIDEFVKCHSCKKINSTLQKEDRITVLKCNLCQASRTVTAGGNAFHAVTGKRSKLRAANAL</sequence>
<reference evidence="7" key="1">
    <citation type="submission" date="2015-09" db="EMBL/GenBank/DDBJ databases">
        <authorList>
            <consortium name="Pathogen Informatics"/>
        </authorList>
    </citation>
    <scope>NUCLEOTIDE SEQUENCE [LARGE SCALE GENOMIC DNA]</scope>
    <source>
        <strain evidence="7">Lake Konstanz</strain>
    </source>
</reference>
<evidence type="ECO:0000256" key="2">
    <source>
        <dbReference type="ARBA" id="ARBA00022540"/>
    </source>
</evidence>
<feature type="domain" description="Translation initiation factor IF2/IF5" evidence="5">
    <location>
        <begin position="178"/>
        <end position="288"/>
    </location>
</feature>
<accession>A0A0S4KLD6</accession>
<comment type="similarity">
    <text evidence="1">Belongs to the eIF-2-beta/eIF-5 family.</text>
</comment>
<keyword evidence="2 6" id="KW-0396">Initiation factor</keyword>
<dbReference type="AlphaFoldDB" id="A0A0S4KLD6"/>
<dbReference type="InterPro" id="IPR016189">
    <property type="entry name" value="Transl_init_fac_IF2/IF5_N"/>
</dbReference>